<dbReference type="AlphaFoldDB" id="A0A382YCK6"/>
<dbReference type="SUPFAM" id="SSF47240">
    <property type="entry name" value="Ferritin-like"/>
    <property type="match status" value="1"/>
</dbReference>
<accession>A0A382YCK6</accession>
<proteinExistence type="predicted"/>
<dbReference type="InterPro" id="IPR009078">
    <property type="entry name" value="Ferritin-like_SF"/>
</dbReference>
<organism evidence="1">
    <name type="scientific">marine metagenome</name>
    <dbReference type="NCBI Taxonomy" id="408172"/>
    <lineage>
        <taxon>unclassified sequences</taxon>
        <taxon>metagenomes</taxon>
        <taxon>ecological metagenomes</taxon>
    </lineage>
</organism>
<dbReference type="InterPro" id="IPR012348">
    <property type="entry name" value="RNR-like"/>
</dbReference>
<dbReference type="InterPro" id="IPR000358">
    <property type="entry name" value="RNR_small_fam"/>
</dbReference>
<reference evidence="1" key="1">
    <citation type="submission" date="2018-05" db="EMBL/GenBank/DDBJ databases">
        <authorList>
            <person name="Lanie J.A."/>
            <person name="Ng W.-L."/>
            <person name="Kazmierczak K.M."/>
            <person name="Andrzejewski T.M."/>
            <person name="Davidsen T.M."/>
            <person name="Wayne K.J."/>
            <person name="Tettelin H."/>
            <person name="Glass J.I."/>
            <person name="Rusch D."/>
            <person name="Podicherti R."/>
            <person name="Tsui H.-C.T."/>
            <person name="Winkler M.E."/>
        </authorList>
    </citation>
    <scope>NUCLEOTIDE SEQUENCE</scope>
</reference>
<sequence length="179" mass="20504">CMISIYILEGIRFYVSFACSWAFAELKQMEGNAKIIKLICRDENTHLSASLNIIRTLIKEDKDFVKIKEETDTQVMELFEECLVQEEEWCDYLFGAGSMIGLNAELLKEYVRWIGAKRIKSLGYTVPFHTHMHNPLPWTEKWISGGNVQVAPQETEITSYVVGGVKQDVNKKSFEGLSL</sequence>
<feature type="non-terminal residue" evidence="1">
    <location>
        <position position="1"/>
    </location>
</feature>
<dbReference type="GO" id="GO:0009263">
    <property type="term" value="P:deoxyribonucleotide biosynthetic process"/>
    <property type="evidence" value="ECO:0007669"/>
    <property type="project" value="InterPro"/>
</dbReference>
<dbReference type="GO" id="GO:0016491">
    <property type="term" value="F:oxidoreductase activity"/>
    <property type="evidence" value="ECO:0007669"/>
    <property type="project" value="InterPro"/>
</dbReference>
<dbReference type="Gene3D" id="1.10.620.20">
    <property type="entry name" value="Ribonucleotide Reductase, subunit A"/>
    <property type="match status" value="1"/>
</dbReference>
<evidence type="ECO:0000313" key="1">
    <source>
        <dbReference type="EMBL" id="SVD80611.1"/>
    </source>
</evidence>
<gene>
    <name evidence="1" type="ORF">METZ01_LOCUS433465</name>
</gene>
<name>A0A382YCK6_9ZZZZ</name>
<protein>
    <submittedName>
        <fullName evidence="1">Uncharacterized protein</fullName>
    </submittedName>
</protein>
<dbReference type="EMBL" id="UINC01174469">
    <property type="protein sequence ID" value="SVD80611.1"/>
    <property type="molecule type" value="Genomic_DNA"/>
</dbReference>
<dbReference type="PANTHER" id="PTHR23409">
    <property type="entry name" value="RIBONUCLEOSIDE-DIPHOSPHATE REDUCTASE SMALL CHAIN"/>
    <property type="match status" value="1"/>
</dbReference>
<dbReference type="PANTHER" id="PTHR23409:SF18">
    <property type="entry name" value="RIBONUCLEOSIDE-DIPHOSPHATE REDUCTASE SUBUNIT M2"/>
    <property type="match status" value="1"/>
</dbReference>
<dbReference type="Pfam" id="PF00268">
    <property type="entry name" value="Ribonuc_red_sm"/>
    <property type="match status" value="1"/>
</dbReference>